<proteinExistence type="predicted"/>
<keyword evidence="2" id="KW-1185">Reference proteome</keyword>
<gene>
    <name evidence="1" type="ORF">ciss_12030</name>
</gene>
<evidence type="ECO:0008006" key="3">
    <source>
        <dbReference type="Google" id="ProtNLM"/>
    </source>
</evidence>
<reference evidence="2" key="1">
    <citation type="submission" date="2016-12" db="EMBL/GenBank/DDBJ databases">
        <title>Draft Genome Sequences od Carboxydothermus pertinax and islandicus, Hydrogenogenic Carboxydotrophic Bacteria.</title>
        <authorList>
            <person name="Fukuyama Y."/>
            <person name="Ohmae K."/>
            <person name="Yoneda Y."/>
            <person name="Yoshida T."/>
            <person name="Sako Y."/>
        </authorList>
    </citation>
    <scope>NUCLEOTIDE SEQUENCE [LARGE SCALE GENOMIC DNA]</scope>
    <source>
        <strain evidence="2">SET</strain>
    </source>
</reference>
<protein>
    <recommendedName>
        <fullName evidence="3">DUF2284 domain-containing protein</fullName>
    </recommendedName>
</protein>
<comment type="caution">
    <text evidence="1">The sequence shown here is derived from an EMBL/GenBank/DDBJ whole genome shotgun (WGS) entry which is preliminary data.</text>
</comment>
<dbReference type="STRING" id="661089.ciss_12030"/>
<evidence type="ECO:0000313" key="2">
    <source>
        <dbReference type="Proteomes" id="UP000187338"/>
    </source>
</evidence>
<dbReference type="AlphaFoldDB" id="A0A1L8D268"/>
<sequence>MEKQGINLERLWAPLTKICAECDYADGPDCNPQKCYVSFAKTVIEYSRTKGVTEIPGIHKLIPPQDLKPYYKDLVSEGIAITCQECRQCRENHSPDCVVALVRSSLEGTVLPEHLEYPGSVLVYIAKIKELDPELAEFIAAKMAKK</sequence>
<organism evidence="1 2">
    <name type="scientific">Carboxydothermus islandicus</name>
    <dbReference type="NCBI Taxonomy" id="661089"/>
    <lineage>
        <taxon>Bacteria</taxon>
        <taxon>Bacillati</taxon>
        <taxon>Bacillota</taxon>
        <taxon>Clostridia</taxon>
        <taxon>Thermoanaerobacterales</taxon>
        <taxon>Thermoanaerobacteraceae</taxon>
        <taxon>Carboxydothermus</taxon>
    </lineage>
</organism>
<dbReference type="RefSeq" id="WP_075865429.1">
    <property type="nucleotide sequence ID" value="NZ_BDJL01000035.1"/>
</dbReference>
<evidence type="ECO:0000313" key="1">
    <source>
        <dbReference type="EMBL" id="GAV25270.1"/>
    </source>
</evidence>
<dbReference type="EMBL" id="BDJL01000035">
    <property type="protein sequence ID" value="GAV25270.1"/>
    <property type="molecule type" value="Genomic_DNA"/>
</dbReference>
<accession>A0A1L8D268</accession>
<name>A0A1L8D268_9THEO</name>
<dbReference type="Proteomes" id="UP000187338">
    <property type="component" value="Unassembled WGS sequence"/>
</dbReference>
<dbReference type="OrthoDB" id="1681497at2"/>